<dbReference type="SMART" id="SM00827">
    <property type="entry name" value="PKS_AT"/>
    <property type="match status" value="1"/>
</dbReference>
<evidence type="ECO:0000256" key="2">
    <source>
        <dbReference type="ARBA" id="ARBA00023268"/>
    </source>
</evidence>
<dbReference type="PANTHER" id="PTHR43775:SF51">
    <property type="entry name" value="INACTIVE PHENOLPHTHIOCEROL SYNTHESIS POLYKETIDE SYNTHASE TYPE I PKS1-RELATED"/>
    <property type="match status" value="1"/>
</dbReference>
<dbReference type="RefSeq" id="WP_216347984.1">
    <property type="nucleotide sequence ID" value="NZ_JAHLEM010001069.1"/>
</dbReference>
<proteinExistence type="predicted"/>
<reference evidence="4 5" key="1">
    <citation type="submission" date="2021-06" db="EMBL/GenBank/DDBJ databases">
        <authorList>
            <person name="Pan X."/>
        </authorList>
    </citation>
    <scope>NUCLEOTIDE SEQUENCE [LARGE SCALE GENOMIC DNA]</scope>
    <source>
        <strain evidence="4 5">4503</strain>
    </source>
</reference>
<sequence length="352" mass="37110">EPEPEEAPTAPVAQPSVLPWVLSGKNTDALRAQAGRLLADVEGRPELSPTDLAYSLATTRAALDHRAVVVGGDRTGLVSGLEALAHGESAAGLTEGAVADGKVAFLFTGQGSQRLGMGRELYDAYPAFAEAFDAVCDELDAHLERPLKTVLFGEDAEALDQTGFTQPALFAIEVALFRLVAAWGLKADFLSGHSIGELAAAHVAGVLSLADAAKLVAARGRLMQELPAGGAMIAVQAAEDEVLPLLTDRVSIAALNGPTSVVIAGDEDAAERIAADFEERGRKTKRLTVSHAFHSPRMDGMLDAFREVAEGLTYEAPRIPIVSNLTGGVVSAEEITTADFWVRHVREAVRFL</sequence>
<feature type="domain" description="Malonyl-CoA:ACP transacylase (MAT)" evidence="3">
    <location>
        <begin position="106"/>
        <end position="351"/>
    </location>
</feature>
<dbReference type="InterPro" id="IPR014043">
    <property type="entry name" value="Acyl_transferase_dom"/>
</dbReference>
<organism evidence="4 5">
    <name type="scientific">Streptomyces niphimycinicus</name>
    <dbReference type="NCBI Taxonomy" id="2842201"/>
    <lineage>
        <taxon>Bacteria</taxon>
        <taxon>Bacillati</taxon>
        <taxon>Actinomycetota</taxon>
        <taxon>Actinomycetes</taxon>
        <taxon>Kitasatosporales</taxon>
        <taxon>Streptomycetaceae</taxon>
        <taxon>Streptomyces</taxon>
    </lineage>
</organism>
<feature type="non-terminal residue" evidence="4">
    <location>
        <position position="352"/>
    </location>
</feature>
<evidence type="ECO:0000256" key="1">
    <source>
        <dbReference type="ARBA" id="ARBA00022679"/>
    </source>
</evidence>
<dbReference type="Pfam" id="PF00698">
    <property type="entry name" value="Acyl_transf_1"/>
    <property type="match status" value="1"/>
</dbReference>
<dbReference type="EMBL" id="JAHLEM010001069">
    <property type="protein sequence ID" value="MBU3871436.1"/>
    <property type="molecule type" value="Genomic_DNA"/>
</dbReference>
<dbReference type="GO" id="GO:0016746">
    <property type="term" value="F:acyltransferase activity"/>
    <property type="evidence" value="ECO:0007669"/>
    <property type="project" value="UniProtKB-KW"/>
</dbReference>
<comment type="caution">
    <text evidence="4">The sequence shown here is derived from an EMBL/GenBank/DDBJ whole genome shotgun (WGS) entry which is preliminary data.</text>
</comment>
<evidence type="ECO:0000313" key="4">
    <source>
        <dbReference type="EMBL" id="MBU3871436.1"/>
    </source>
</evidence>
<dbReference type="Proteomes" id="UP000720508">
    <property type="component" value="Unassembled WGS sequence"/>
</dbReference>
<gene>
    <name evidence="4" type="ORF">KN815_47545</name>
</gene>
<accession>A0ABS6CWU6</accession>
<keyword evidence="1" id="KW-0808">Transferase</keyword>
<dbReference type="Pfam" id="PF22621">
    <property type="entry name" value="CurL-like_PKS_C"/>
    <property type="match status" value="1"/>
</dbReference>
<protein>
    <submittedName>
        <fullName evidence="4">Acyltransferase domain-containing protein</fullName>
    </submittedName>
</protein>
<name>A0ABS6CWU6_9ACTN</name>
<dbReference type="PANTHER" id="PTHR43775">
    <property type="entry name" value="FATTY ACID SYNTHASE"/>
    <property type="match status" value="1"/>
</dbReference>
<dbReference type="InterPro" id="IPR050091">
    <property type="entry name" value="PKS_NRPS_Biosynth_Enz"/>
</dbReference>
<evidence type="ECO:0000259" key="3">
    <source>
        <dbReference type="SMART" id="SM00827"/>
    </source>
</evidence>
<keyword evidence="4" id="KW-0012">Acyltransferase</keyword>
<evidence type="ECO:0000313" key="5">
    <source>
        <dbReference type="Proteomes" id="UP000720508"/>
    </source>
</evidence>
<feature type="non-terminal residue" evidence="4">
    <location>
        <position position="1"/>
    </location>
</feature>
<keyword evidence="5" id="KW-1185">Reference proteome</keyword>
<keyword evidence="2" id="KW-0511">Multifunctional enzyme</keyword>